<protein>
    <submittedName>
        <fullName evidence="1">Uncharacterized protein</fullName>
    </submittedName>
</protein>
<organism evidence="1 2">
    <name type="scientific">Pleomassaria siparia CBS 279.74</name>
    <dbReference type="NCBI Taxonomy" id="1314801"/>
    <lineage>
        <taxon>Eukaryota</taxon>
        <taxon>Fungi</taxon>
        <taxon>Dikarya</taxon>
        <taxon>Ascomycota</taxon>
        <taxon>Pezizomycotina</taxon>
        <taxon>Dothideomycetes</taxon>
        <taxon>Pleosporomycetidae</taxon>
        <taxon>Pleosporales</taxon>
        <taxon>Pleomassariaceae</taxon>
        <taxon>Pleomassaria</taxon>
    </lineage>
</organism>
<dbReference type="EMBL" id="MU005776">
    <property type="protein sequence ID" value="KAF2706100.1"/>
    <property type="molecule type" value="Genomic_DNA"/>
</dbReference>
<reference evidence="1" key="1">
    <citation type="journal article" date="2020" name="Stud. Mycol.">
        <title>101 Dothideomycetes genomes: a test case for predicting lifestyles and emergence of pathogens.</title>
        <authorList>
            <person name="Haridas S."/>
            <person name="Albert R."/>
            <person name="Binder M."/>
            <person name="Bloem J."/>
            <person name="Labutti K."/>
            <person name="Salamov A."/>
            <person name="Andreopoulos B."/>
            <person name="Baker S."/>
            <person name="Barry K."/>
            <person name="Bills G."/>
            <person name="Bluhm B."/>
            <person name="Cannon C."/>
            <person name="Castanera R."/>
            <person name="Culley D."/>
            <person name="Daum C."/>
            <person name="Ezra D."/>
            <person name="Gonzalez J."/>
            <person name="Henrissat B."/>
            <person name="Kuo A."/>
            <person name="Liang C."/>
            <person name="Lipzen A."/>
            <person name="Lutzoni F."/>
            <person name="Magnuson J."/>
            <person name="Mondo S."/>
            <person name="Nolan M."/>
            <person name="Ohm R."/>
            <person name="Pangilinan J."/>
            <person name="Park H.-J."/>
            <person name="Ramirez L."/>
            <person name="Alfaro M."/>
            <person name="Sun H."/>
            <person name="Tritt A."/>
            <person name="Yoshinaga Y."/>
            <person name="Zwiers L.-H."/>
            <person name="Turgeon B."/>
            <person name="Goodwin S."/>
            <person name="Spatafora J."/>
            <person name="Crous P."/>
            <person name="Grigoriev I."/>
        </authorList>
    </citation>
    <scope>NUCLEOTIDE SEQUENCE</scope>
    <source>
        <strain evidence="1">CBS 279.74</strain>
    </source>
</reference>
<accession>A0A6G1K038</accession>
<proteinExistence type="predicted"/>
<name>A0A6G1K038_9PLEO</name>
<gene>
    <name evidence="1" type="ORF">K504DRAFT_73321</name>
</gene>
<keyword evidence="2" id="KW-1185">Reference proteome</keyword>
<evidence type="ECO:0000313" key="2">
    <source>
        <dbReference type="Proteomes" id="UP000799428"/>
    </source>
</evidence>
<dbReference type="Proteomes" id="UP000799428">
    <property type="component" value="Unassembled WGS sequence"/>
</dbReference>
<sequence length="93" mass="10628">MGRKDDAANGENAQPRIVMLEQLYTRTTHNRPVFRQYHVIACMAMPAIYNTKPKTTRICAAKTLQASRNVCNSSRSAMRRYPLLRSYSAYTEA</sequence>
<dbReference type="AlphaFoldDB" id="A0A6G1K038"/>
<evidence type="ECO:0000313" key="1">
    <source>
        <dbReference type="EMBL" id="KAF2706100.1"/>
    </source>
</evidence>